<dbReference type="EMBL" id="JAUEPT010000062">
    <property type="protein sequence ID" value="KAK0435533.1"/>
    <property type="molecule type" value="Genomic_DNA"/>
</dbReference>
<evidence type="ECO:0000313" key="3">
    <source>
        <dbReference type="Proteomes" id="UP001175226"/>
    </source>
</evidence>
<name>A0AA39J3T5_9AGAR</name>
<accession>A0AA39J3T5</accession>
<dbReference type="AlphaFoldDB" id="A0AA39J3T5"/>
<sequence length="307" mass="34384">MLSQQVTLPYFDELLHSLNGQNPPPLFGGSRVQPSTGPTPPQVNSHRPLLQPGNCVQPNAEPAPPPIITVNHHGHQKIPGPLGPEHQWLKHALGVVHENRPLGHGYSVPKPSETWPPPHEKQDCSDFGCCSLLNRWSPFPRTYVDPLKTQGKSYTVYLHRPKWDERTNLPVLKNIPFISNDPSDKALGLPGVSVTRLLAMEPGILTDSSSVVLNAQSLWPTRAWSPQVRVKGHPRVKYSCYNNTVECKHAVLTHLGLAYSLASDFYRVIDQTIEQKPFDLMRLRLVALYTVDPLRLQWNVAYAIVET</sequence>
<dbReference type="Proteomes" id="UP001175226">
    <property type="component" value="Unassembled WGS sequence"/>
</dbReference>
<organism evidence="2 3">
    <name type="scientific">Armillaria borealis</name>
    <dbReference type="NCBI Taxonomy" id="47425"/>
    <lineage>
        <taxon>Eukaryota</taxon>
        <taxon>Fungi</taxon>
        <taxon>Dikarya</taxon>
        <taxon>Basidiomycota</taxon>
        <taxon>Agaricomycotina</taxon>
        <taxon>Agaricomycetes</taxon>
        <taxon>Agaricomycetidae</taxon>
        <taxon>Agaricales</taxon>
        <taxon>Marasmiineae</taxon>
        <taxon>Physalacriaceae</taxon>
        <taxon>Armillaria</taxon>
    </lineage>
</organism>
<comment type="caution">
    <text evidence="2">The sequence shown here is derived from an EMBL/GenBank/DDBJ whole genome shotgun (WGS) entry which is preliminary data.</text>
</comment>
<evidence type="ECO:0000313" key="2">
    <source>
        <dbReference type="EMBL" id="KAK0435533.1"/>
    </source>
</evidence>
<protein>
    <submittedName>
        <fullName evidence="2">Uncharacterized protein</fullName>
    </submittedName>
</protein>
<proteinExistence type="predicted"/>
<gene>
    <name evidence="2" type="ORF">EV421DRAFT_1986567</name>
</gene>
<feature type="region of interest" description="Disordered" evidence="1">
    <location>
        <begin position="21"/>
        <end position="44"/>
    </location>
</feature>
<evidence type="ECO:0000256" key="1">
    <source>
        <dbReference type="SAM" id="MobiDB-lite"/>
    </source>
</evidence>
<keyword evidence="3" id="KW-1185">Reference proteome</keyword>
<reference evidence="2" key="1">
    <citation type="submission" date="2023-06" db="EMBL/GenBank/DDBJ databases">
        <authorList>
            <consortium name="Lawrence Berkeley National Laboratory"/>
            <person name="Ahrendt S."/>
            <person name="Sahu N."/>
            <person name="Indic B."/>
            <person name="Wong-Bajracharya J."/>
            <person name="Merenyi Z."/>
            <person name="Ke H.-M."/>
            <person name="Monk M."/>
            <person name="Kocsube S."/>
            <person name="Drula E."/>
            <person name="Lipzen A."/>
            <person name="Balint B."/>
            <person name="Henrissat B."/>
            <person name="Andreopoulos B."/>
            <person name="Martin F.M."/>
            <person name="Harder C.B."/>
            <person name="Rigling D."/>
            <person name="Ford K.L."/>
            <person name="Foster G.D."/>
            <person name="Pangilinan J."/>
            <person name="Papanicolaou A."/>
            <person name="Barry K."/>
            <person name="LaButti K."/>
            <person name="Viragh M."/>
            <person name="Koriabine M."/>
            <person name="Yan M."/>
            <person name="Riley R."/>
            <person name="Champramary S."/>
            <person name="Plett K.L."/>
            <person name="Tsai I.J."/>
            <person name="Slot J."/>
            <person name="Sipos G."/>
            <person name="Plett J."/>
            <person name="Nagy L.G."/>
            <person name="Grigoriev I.V."/>
        </authorList>
    </citation>
    <scope>NUCLEOTIDE SEQUENCE</scope>
    <source>
        <strain evidence="2">FPL87.14</strain>
    </source>
</reference>